<dbReference type="EMBL" id="LXQA011146816">
    <property type="protein sequence ID" value="MCI86669.1"/>
    <property type="molecule type" value="Genomic_DNA"/>
</dbReference>
<sequence length="27" mass="3064">MLLLCWPSFKSSFNGGSASFTRKKKLE</sequence>
<accession>A0A392VH57</accession>
<proteinExistence type="predicted"/>
<keyword evidence="2" id="KW-1185">Reference proteome</keyword>
<dbReference type="Proteomes" id="UP000265520">
    <property type="component" value="Unassembled WGS sequence"/>
</dbReference>
<name>A0A392VH57_9FABA</name>
<evidence type="ECO:0000313" key="1">
    <source>
        <dbReference type="EMBL" id="MCI86669.1"/>
    </source>
</evidence>
<comment type="caution">
    <text evidence="1">The sequence shown here is derived from an EMBL/GenBank/DDBJ whole genome shotgun (WGS) entry which is preliminary data.</text>
</comment>
<dbReference type="AlphaFoldDB" id="A0A392VH57"/>
<reference evidence="1 2" key="1">
    <citation type="journal article" date="2018" name="Front. Plant Sci.">
        <title>Red Clover (Trifolium pratense) and Zigzag Clover (T. medium) - A Picture of Genomic Similarities and Differences.</title>
        <authorList>
            <person name="Dluhosova J."/>
            <person name="Istvanek J."/>
            <person name="Nedelnik J."/>
            <person name="Repkova J."/>
        </authorList>
    </citation>
    <scope>NUCLEOTIDE SEQUENCE [LARGE SCALE GENOMIC DNA]</scope>
    <source>
        <strain evidence="2">cv. 10/8</strain>
        <tissue evidence="1">Leaf</tissue>
    </source>
</reference>
<feature type="non-terminal residue" evidence="1">
    <location>
        <position position="27"/>
    </location>
</feature>
<organism evidence="1 2">
    <name type="scientific">Trifolium medium</name>
    <dbReference type="NCBI Taxonomy" id="97028"/>
    <lineage>
        <taxon>Eukaryota</taxon>
        <taxon>Viridiplantae</taxon>
        <taxon>Streptophyta</taxon>
        <taxon>Embryophyta</taxon>
        <taxon>Tracheophyta</taxon>
        <taxon>Spermatophyta</taxon>
        <taxon>Magnoliopsida</taxon>
        <taxon>eudicotyledons</taxon>
        <taxon>Gunneridae</taxon>
        <taxon>Pentapetalae</taxon>
        <taxon>rosids</taxon>
        <taxon>fabids</taxon>
        <taxon>Fabales</taxon>
        <taxon>Fabaceae</taxon>
        <taxon>Papilionoideae</taxon>
        <taxon>50 kb inversion clade</taxon>
        <taxon>NPAAA clade</taxon>
        <taxon>Hologalegina</taxon>
        <taxon>IRL clade</taxon>
        <taxon>Trifolieae</taxon>
        <taxon>Trifolium</taxon>
    </lineage>
</organism>
<evidence type="ECO:0000313" key="2">
    <source>
        <dbReference type="Proteomes" id="UP000265520"/>
    </source>
</evidence>
<protein>
    <submittedName>
        <fullName evidence="1">Uncharacterized protein</fullName>
    </submittedName>
</protein>